<organism evidence="1 2">
    <name type="scientific">Bacteroides caecimuris</name>
    <dbReference type="NCBI Taxonomy" id="1796613"/>
    <lineage>
        <taxon>Bacteria</taxon>
        <taxon>Pseudomonadati</taxon>
        <taxon>Bacteroidota</taxon>
        <taxon>Bacteroidia</taxon>
        <taxon>Bacteroidales</taxon>
        <taxon>Bacteroidaceae</taxon>
        <taxon>Bacteroides</taxon>
    </lineage>
</organism>
<dbReference type="AlphaFoldDB" id="A0A1C7GYF9"/>
<accession>A0A1C7GYF9</accession>
<sequence length="522" mass="58049">MNDMKKNIQIWLLAALLLMGGLAGCYNDKGNYDYKEINEVECSIKAAIKGGNEIVINEMGSSRCKQSPIDVVVVYTPVISQTMAQNEENLVYEWKVTKAGEKAVLITDKVLELEFPANTATSYSIVFSVTDELTNVSFYKSLSISTSQPYINSWFVLNEKEGVQQLSVIEEPDSVNSIISFDGYGDLGLSKSEDIKVIRDATHLIYSPTLDRKNAVNPEILQLMSKNGVWRTKPSTLSMTAMKLPSVVEANKLSLVNGIDGSVACLSTVIVDERGQMHYCYDGETYEMIEPYKTPYSTGVLGHNLGESGQIAIWDNEEMAFGYADIRGGKAELNFIYQYVEGLNDTEIVWMGPEYGDGDESKNSLGIAIARHKDTQDYVVYHLGRNDDKEYAVTRSDAIGQLVGGNAVSQFATAPYAFLQQFFYISGSKLYRCNVSNGESVEIYDAEGTISKMKFRILNENIGRPHEMRMLGMAVEKEDGTWELHQIELTIAGDLKEDSVKKFAGFGAIKDFCFSFRNTASN</sequence>
<protein>
    <submittedName>
        <fullName evidence="1">Uncharacterized protein</fullName>
    </submittedName>
</protein>
<gene>
    <name evidence="1" type="ORF">A4V03_01275</name>
</gene>
<name>A0A1C7GYF9_9BACE</name>
<proteinExistence type="predicted"/>
<keyword evidence="2" id="KW-1185">Reference proteome</keyword>
<dbReference type="KEGG" id="bcae:A4V03_01275"/>
<reference evidence="2" key="1">
    <citation type="submission" date="2016-04" db="EMBL/GenBank/DDBJ databases">
        <title>Complete Genome Sequences of Twelve Strains of a Stable Defined Moderately Diverse Mouse Microbiota 2 (sDMDMm2).</title>
        <authorList>
            <person name="Uchimura Y."/>
            <person name="Wyss M."/>
            <person name="Brugiroux S."/>
            <person name="Limenitakis J.P."/>
            <person name="Stecher B."/>
            <person name="McCoy K.D."/>
            <person name="Macpherson A.J."/>
        </authorList>
    </citation>
    <scope>NUCLEOTIDE SEQUENCE [LARGE SCALE GENOMIC DNA]</scope>
    <source>
        <strain evidence="2">I48</strain>
    </source>
</reference>
<dbReference type="EMBL" id="CP015401">
    <property type="protein sequence ID" value="ANU56367.2"/>
    <property type="molecule type" value="Genomic_DNA"/>
</dbReference>
<dbReference type="PROSITE" id="PS51257">
    <property type="entry name" value="PROKAR_LIPOPROTEIN"/>
    <property type="match status" value="1"/>
</dbReference>
<dbReference type="Proteomes" id="UP000092631">
    <property type="component" value="Chromosome"/>
</dbReference>
<dbReference type="InterPro" id="IPR032183">
    <property type="entry name" value="PKD-like"/>
</dbReference>
<evidence type="ECO:0000313" key="2">
    <source>
        <dbReference type="Proteomes" id="UP000092631"/>
    </source>
</evidence>
<dbReference type="Pfam" id="PF16407">
    <property type="entry name" value="PKD_2"/>
    <property type="match status" value="1"/>
</dbReference>
<evidence type="ECO:0000313" key="1">
    <source>
        <dbReference type="EMBL" id="ANU56367.2"/>
    </source>
</evidence>